<protein>
    <submittedName>
        <fullName evidence="1">Grasp-with-spasm system ATP-grasp peptide maturase</fullName>
    </submittedName>
</protein>
<gene>
    <name evidence="1" type="primary">gwsG</name>
    <name evidence="1" type="ORF">CFT61_12175</name>
</gene>
<dbReference type="EMBL" id="NMPZ01000021">
    <property type="protein sequence ID" value="OXL43209.1"/>
    <property type="molecule type" value="Genomic_DNA"/>
</dbReference>
<proteinExistence type="predicted"/>
<dbReference type="AlphaFoldDB" id="A0AA91TI38"/>
<dbReference type="NCBIfam" id="TIGR04192">
    <property type="entry name" value="GRASP_w_spasm"/>
    <property type="match status" value="1"/>
</dbReference>
<name>A0AA91TI38_9BACT</name>
<dbReference type="InterPro" id="IPR026455">
    <property type="entry name" value="GRASP_w_spasm"/>
</dbReference>
<evidence type="ECO:0000313" key="2">
    <source>
        <dbReference type="Proteomes" id="UP000215155"/>
    </source>
</evidence>
<organism evidence="1 2">
    <name type="scientific">Segatella copri</name>
    <dbReference type="NCBI Taxonomy" id="165179"/>
    <lineage>
        <taxon>Bacteria</taxon>
        <taxon>Pseudomonadati</taxon>
        <taxon>Bacteroidota</taxon>
        <taxon>Bacteroidia</taxon>
        <taxon>Bacteroidales</taxon>
        <taxon>Prevotellaceae</taxon>
        <taxon>Segatella</taxon>
    </lineage>
</organism>
<sequence length="334" mass="38674">MIVIFSNENDLSTIDVAKRLKQMKQDVIIIEPDTAENMLIGIDNEKILFKNIRTGRVFNILNASATWWRRSGLGMKNFTKSLPDKFIVDEHDLSALIHGSKSIAFMEMNDLRDYIFTTLYKHCKIKIGNPHAMSLNRLEVLDTARELGLETPNFAVITNYNQLQNLYNISDPFVTKAIYNGIYNVFDKISYYTYTEAHNKADFYDKDIPLFPSLVTSIIDKSYEIRSFYLEGKFYSMAIFSQSNEQTKVDFRKYSNTKPNRTEPYQLPIDIETKLNAIYKKYDLNCGSADFIVDKKGHYVFLEINPVGQFGMTSQPCNYDLEQKIANYLAYGHQ</sequence>
<dbReference type="RefSeq" id="WP_089544688.1">
    <property type="nucleotide sequence ID" value="NZ_JAPDUU010000001.1"/>
</dbReference>
<comment type="caution">
    <text evidence="1">The sequence shown here is derived from an EMBL/GenBank/DDBJ whole genome shotgun (WGS) entry which is preliminary data.</text>
</comment>
<reference evidence="1 2" key="1">
    <citation type="submission" date="2017-07" db="EMBL/GenBank/DDBJ databases">
        <title>Draft genome sequence of Prevotella copri isolated from the gut of healthy adult Indian.</title>
        <authorList>
            <person name="Das B."/>
            <person name="Bag S."/>
            <person name="Ghosh T.S."/>
        </authorList>
    </citation>
    <scope>NUCLEOTIDE SEQUENCE [LARGE SCALE GENOMIC DNA]</scope>
    <source>
        <strain evidence="1 2">Indica</strain>
    </source>
</reference>
<dbReference type="Proteomes" id="UP000215155">
    <property type="component" value="Unassembled WGS sequence"/>
</dbReference>
<dbReference type="Gene3D" id="3.30.470.20">
    <property type="entry name" value="ATP-grasp fold, B domain"/>
    <property type="match status" value="1"/>
</dbReference>
<accession>A0AA91TI38</accession>
<evidence type="ECO:0000313" key="1">
    <source>
        <dbReference type="EMBL" id="OXL43209.1"/>
    </source>
</evidence>
<dbReference type="SUPFAM" id="SSF56059">
    <property type="entry name" value="Glutathione synthetase ATP-binding domain-like"/>
    <property type="match status" value="1"/>
</dbReference>